<feature type="non-terminal residue" evidence="2">
    <location>
        <position position="209"/>
    </location>
</feature>
<evidence type="ECO:0000256" key="1">
    <source>
        <dbReference type="SAM" id="MobiDB-lite"/>
    </source>
</evidence>
<dbReference type="EMBL" id="AGNL01028857">
    <property type="protein sequence ID" value="EJK57261.1"/>
    <property type="molecule type" value="Genomic_DNA"/>
</dbReference>
<proteinExistence type="predicted"/>
<comment type="caution">
    <text evidence="2">The sequence shown here is derived from an EMBL/GenBank/DDBJ whole genome shotgun (WGS) entry which is preliminary data.</text>
</comment>
<keyword evidence="3" id="KW-1185">Reference proteome</keyword>
<feature type="region of interest" description="Disordered" evidence="1">
    <location>
        <begin position="190"/>
        <end position="209"/>
    </location>
</feature>
<protein>
    <submittedName>
        <fullName evidence="2">Uncharacterized protein</fullName>
    </submittedName>
</protein>
<gene>
    <name evidence="2" type="ORF">THAOC_22716</name>
</gene>
<evidence type="ECO:0000313" key="3">
    <source>
        <dbReference type="Proteomes" id="UP000266841"/>
    </source>
</evidence>
<dbReference type="Proteomes" id="UP000266841">
    <property type="component" value="Unassembled WGS sequence"/>
</dbReference>
<organism evidence="2 3">
    <name type="scientific">Thalassiosira oceanica</name>
    <name type="common">Marine diatom</name>
    <dbReference type="NCBI Taxonomy" id="159749"/>
    <lineage>
        <taxon>Eukaryota</taxon>
        <taxon>Sar</taxon>
        <taxon>Stramenopiles</taxon>
        <taxon>Ochrophyta</taxon>
        <taxon>Bacillariophyta</taxon>
        <taxon>Coscinodiscophyceae</taxon>
        <taxon>Thalassiosirophycidae</taxon>
        <taxon>Thalassiosirales</taxon>
        <taxon>Thalassiosiraceae</taxon>
        <taxon>Thalassiosira</taxon>
    </lineage>
</organism>
<sequence>MAGTAAQPKAATGRVTPSRAAPRSIPRKWEDPAGASQPAGLRPTTRPTPRPRRPATSSRASPAAAPPGVWTCRGPRGTGNSAMQQVQVLRRAPPVVPSGKKAGLVLFEPDSGVESGPAKVDRKAFGRGGSDEVAGAWCTWRAVRSGRWALGSAQVDVDGSGRRGTADDEELSRSPRAVLRRARRRKLWGGQASAWGGRARGKLKDGAPD</sequence>
<reference evidence="2 3" key="1">
    <citation type="journal article" date="2012" name="Genome Biol.">
        <title>Genome and low-iron response of an oceanic diatom adapted to chronic iron limitation.</title>
        <authorList>
            <person name="Lommer M."/>
            <person name="Specht M."/>
            <person name="Roy A.S."/>
            <person name="Kraemer L."/>
            <person name="Andreson R."/>
            <person name="Gutowska M.A."/>
            <person name="Wolf J."/>
            <person name="Bergner S.V."/>
            <person name="Schilhabel M.B."/>
            <person name="Klostermeier U.C."/>
            <person name="Beiko R.G."/>
            <person name="Rosenstiel P."/>
            <person name="Hippler M."/>
            <person name="Laroche J."/>
        </authorList>
    </citation>
    <scope>NUCLEOTIDE SEQUENCE [LARGE SCALE GENOMIC DNA]</scope>
    <source>
        <strain evidence="2 3">CCMP1005</strain>
    </source>
</reference>
<feature type="region of interest" description="Disordered" evidence="1">
    <location>
        <begin position="156"/>
        <end position="175"/>
    </location>
</feature>
<evidence type="ECO:0000313" key="2">
    <source>
        <dbReference type="EMBL" id="EJK57261.1"/>
    </source>
</evidence>
<name>K0S8Q9_THAOC</name>
<accession>K0S8Q9</accession>
<feature type="compositionally biased region" description="Low complexity" evidence="1">
    <location>
        <begin position="54"/>
        <end position="67"/>
    </location>
</feature>
<feature type="region of interest" description="Disordered" evidence="1">
    <location>
        <begin position="1"/>
        <end position="82"/>
    </location>
</feature>
<dbReference type="AlphaFoldDB" id="K0S8Q9"/>